<organism evidence="1 2">
    <name type="scientific">Aquitalea aquatica</name>
    <dbReference type="NCBI Taxonomy" id="3044273"/>
    <lineage>
        <taxon>Bacteria</taxon>
        <taxon>Pseudomonadati</taxon>
        <taxon>Pseudomonadota</taxon>
        <taxon>Betaproteobacteria</taxon>
        <taxon>Neisseriales</taxon>
        <taxon>Chromobacteriaceae</taxon>
        <taxon>Aquitalea</taxon>
    </lineage>
</organism>
<dbReference type="AlphaFoldDB" id="A0A838Y6T6"/>
<evidence type="ECO:0000313" key="2">
    <source>
        <dbReference type="Proteomes" id="UP000545606"/>
    </source>
</evidence>
<accession>A0A838Y6T6</accession>
<dbReference type="EMBL" id="JACERN010000031">
    <property type="protein sequence ID" value="MBA4709092.1"/>
    <property type="molecule type" value="Genomic_DNA"/>
</dbReference>
<keyword evidence="2" id="KW-1185">Reference proteome</keyword>
<sequence length="129" mass="14439">MYKPLNTNPALCRTVDHYALRAHLVLDTARHQPMTITQAGELGCYLETAWQGACRAFKSPPVKLGQAKAIMISLLGQCYTESDTMIITEEQWHALREGVNCADGVWQRLPAGMLLATMQSIRQDINHKN</sequence>
<gene>
    <name evidence="1" type="ORF">H2Z84_11975</name>
</gene>
<dbReference type="RefSeq" id="WP_181836175.1">
    <property type="nucleotide sequence ID" value="NZ_JACERN010000031.1"/>
</dbReference>
<evidence type="ECO:0000313" key="1">
    <source>
        <dbReference type="EMBL" id="MBA4709092.1"/>
    </source>
</evidence>
<reference evidence="1 2" key="1">
    <citation type="submission" date="2020-07" db="EMBL/GenBank/DDBJ databases">
        <title>Draft genome sequence of violacein-producing bacteria and related species.</title>
        <authorList>
            <person name="Wilson H.S."/>
            <person name="De Leon M.E."/>
        </authorList>
    </citation>
    <scope>NUCLEOTIDE SEQUENCE [LARGE SCALE GENOMIC DNA]</scope>
    <source>
        <strain evidence="1 2">HSC-21Su07</strain>
    </source>
</reference>
<protein>
    <submittedName>
        <fullName evidence="1">Uncharacterized protein</fullName>
    </submittedName>
</protein>
<proteinExistence type="predicted"/>
<comment type="caution">
    <text evidence="1">The sequence shown here is derived from an EMBL/GenBank/DDBJ whole genome shotgun (WGS) entry which is preliminary data.</text>
</comment>
<name>A0A838Y6T6_9NEIS</name>
<dbReference type="Proteomes" id="UP000545606">
    <property type="component" value="Unassembled WGS sequence"/>
</dbReference>